<accession>A0ABP6JIQ4</accession>
<protein>
    <submittedName>
        <fullName evidence="2">Uncharacterized protein</fullName>
    </submittedName>
</protein>
<keyword evidence="1" id="KW-0472">Membrane</keyword>
<keyword evidence="1" id="KW-0812">Transmembrane</keyword>
<evidence type="ECO:0000256" key="1">
    <source>
        <dbReference type="SAM" id="Phobius"/>
    </source>
</evidence>
<dbReference type="Proteomes" id="UP001501423">
    <property type="component" value="Unassembled WGS sequence"/>
</dbReference>
<evidence type="ECO:0000313" key="3">
    <source>
        <dbReference type="Proteomes" id="UP001501423"/>
    </source>
</evidence>
<dbReference type="RefSeq" id="WP_143637434.1">
    <property type="nucleotide sequence ID" value="NZ_BAAAVA010000049.1"/>
</dbReference>
<dbReference type="EMBL" id="BAAAVA010000049">
    <property type="protein sequence ID" value="GAA2934687.1"/>
    <property type="molecule type" value="Genomic_DNA"/>
</dbReference>
<reference evidence="3" key="1">
    <citation type="journal article" date="2019" name="Int. J. Syst. Evol. Microbiol.">
        <title>The Global Catalogue of Microorganisms (GCM) 10K type strain sequencing project: providing services to taxonomists for standard genome sequencing and annotation.</title>
        <authorList>
            <consortium name="The Broad Institute Genomics Platform"/>
            <consortium name="The Broad Institute Genome Sequencing Center for Infectious Disease"/>
            <person name="Wu L."/>
            <person name="Ma J."/>
        </authorList>
    </citation>
    <scope>NUCLEOTIDE SEQUENCE [LARGE SCALE GENOMIC DNA]</scope>
    <source>
        <strain evidence="3">JCM 9650</strain>
    </source>
</reference>
<sequence>MTDPGTPQALRHLWASPALFALGAFVAFDAVGSPEAGRALMAGGLSGPVVVLRWQTVRRERPETAFVVVPLALPALMTVLFAMDEGLPGTGAGGS</sequence>
<feature type="transmembrane region" description="Helical" evidence="1">
    <location>
        <begin position="12"/>
        <end position="30"/>
    </location>
</feature>
<gene>
    <name evidence="2" type="ORF">GCM10010478_39950</name>
</gene>
<name>A0ABP6JIQ4_9ACTN</name>
<proteinExistence type="predicted"/>
<evidence type="ECO:0000313" key="2">
    <source>
        <dbReference type="EMBL" id="GAA2934687.1"/>
    </source>
</evidence>
<keyword evidence="1" id="KW-1133">Transmembrane helix</keyword>
<comment type="caution">
    <text evidence="2">The sequence shown here is derived from an EMBL/GenBank/DDBJ whole genome shotgun (WGS) entry which is preliminary data.</text>
</comment>
<keyword evidence="3" id="KW-1185">Reference proteome</keyword>
<feature type="transmembrane region" description="Helical" evidence="1">
    <location>
        <begin position="64"/>
        <end position="83"/>
    </location>
</feature>
<organism evidence="2 3">
    <name type="scientific">Streptomyces erythrogriseus</name>
    <dbReference type="NCBI Taxonomy" id="284027"/>
    <lineage>
        <taxon>Bacteria</taxon>
        <taxon>Bacillati</taxon>
        <taxon>Actinomycetota</taxon>
        <taxon>Actinomycetes</taxon>
        <taxon>Kitasatosporales</taxon>
        <taxon>Streptomycetaceae</taxon>
        <taxon>Streptomyces</taxon>
        <taxon>Streptomyces griseoincarnatus group</taxon>
    </lineage>
</organism>